<evidence type="ECO:0000256" key="1">
    <source>
        <dbReference type="ARBA" id="ARBA00000085"/>
    </source>
</evidence>
<dbReference type="SUPFAM" id="SSF47384">
    <property type="entry name" value="Homodimeric domain of signal transducing histidine kinase"/>
    <property type="match status" value="1"/>
</dbReference>
<feature type="transmembrane region" description="Helical" evidence="11">
    <location>
        <begin position="144"/>
        <end position="171"/>
    </location>
</feature>
<gene>
    <name evidence="14" type="primary">sasA_37</name>
    <name evidence="14" type="ORF">LMG29542_08495</name>
</gene>
<dbReference type="Gene3D" id="1.10.287.130">
    <property type="match status" value="1"/>
</dbReference>
<feature type="domain" description="HAMP" evidence="13">
    <location>
        <begin position="168"/>
        <end position="220"/>
    </location>
</feature>
<dbReference type="InterPro" id="IPR003661">
    <property type="entry name" value="HisK_dim/P_dom"/>
</dbReference>
<keyword evidence="9" id="KW-0902">Two-component regulatory system</keyword>
<evidence type="ECO:0000256" key="10">
    <source>
        <dbReference type="ARBA" id="ARBA00023136"/>
    </source>
</evidence>
<keyword evidence="4" id="KW-0597">Phosphoprotein</keyword>
<dbReference type="InterPro" id="IPR003660">
    <property type="entry name" value="HAMP_dom"/>
</dbReference>
<evidence type="ECO:0000256" key="2">
    <source>
        <dbReference type="ARBA" id="ARBA00004141"/>
    </source>
</evidence>
<dbReference type="PROSITE" id="PS50109">
    <property type="entry name" value="HIS_KIN"/>
    <property type="match status" value="1"/>
</dbReference>
<dbReference type="Pfam" id="PF00512">
    <property type="entry name" value="HisKA"/>
    <property type="match status" value="1"/>
</dbReference>
<dbReference type="InterPro" id="IPR036890">
    <property type="entry name" value="HATPase_C_sf"/>
</dbReference>
<comment type="catalytic activity">
    <reaction evidence="1">
        <text>ATP + protein L-histidine = ADP + protein N-phospho-L-histidine.</text>
        <dbReference type="EC" id="2.7.13.3"/>
    </reaction>
</comment>
<evidence type="ECO:0000256" key="6">
    <source>
        <dbReference type="ARBA" id="ARBA00022692"/>
    </source>
</evidence>
<dbReference type="Proteomes" id="UP000494363">
    <property type="component" value="Unassembled WGS sequence"/>
</dbReference>
<reference evidence="14 15" key="1">
    <citation type="submission" date="2020-04" db="EMBL/GenBank/DDBJ databases">
        <authorList>
            <person name="De Canck E."/>
        </authorList>
    </citation>
    <scope>NUCLEOTIDE SEQUENCE [LARGE SCALE GENOMIC DNA]</scope>
    <source>
        <strain evidence="14 15">LMG 29542</strain>
    </source>
</reference>
<comment type="subcellular location">
    <subcellularLocation>
        <location evidence="2">Membrane</location>
        <topology evidence="2">Multi-pass membrane protein</topology>
    </subcellularLocation>
</comment>
<dbReference type="AlphaFoldDB" id="A0A6J5F9Q9"/>
<dbReference type="PRINTS" id="PR00344">
    <property type="entry name" value="BCTRLSENSOR"/>
</dbReference>
<keyword evidence="7 14" id="KW-0418">Kinase</keyword>
<evidence type="ECO:0000256" key="11">
    <source>
        <dbReference type="SAM" id="Phobius"/>
    </source>
</evidence>
<keyword evidence="15" id="KW-1185">Reference proteome</keyword>
<protein>
    <recommendedName>
        <fullName evidence="3">histidine kinase</fullName>
        <ecNumber evidence="3">2.7.13.3</ecNumber>
    </recommendedName>
</protein>
<evidence type="ECO:0000256" key="8">
    <source>
        <dbReference type="ARBA" id="ARBA00022989"/>
    </source>
</evidence>
<dbReference type="Gene3D" id="3.30.565.10">
    <property type="entry name" value="Histidine kinase-like ATPase, C-terminal domain"/>
    <property type="match status" value="1"/>
</dbReference>
<keyword evidence="10 11" id="KW-0472">Membrane</keyword>
<dbReference type="RefSeq" id="WP_175233478.1">
    <property type="nucleotide sequence ID" value="NZ_CADIKH010000266.1"/>
</dbReference>
<keyword evidence="6 11" id="KW-0812">Transmembrane</keyword>
<dbReference type="PANTHER" id="PTHR45436:SF15">
    <property type="entry name" value="SENSOR HISTIDINE KINASE CUSS"/>
    <property type="match status" value="1"/>
</dbReference>
<dbReference type="InterPro" id="IPR050428">
    <property type="entry name" value="TCS_sensor_his_kinase"/>
</dbReference>
<dbReference type="EMBL" id="CADIKH010000266">
    <property type="protein sequence ID" value="CAB3775113.1"/>
    <property type="molecule type" value="Genomic_DNA"/>
</dbReference>
<dbReference type="GO" id="GO:0005886">
    <property type="term" value="C:plasma membrane"/>
    <property type="evidence" value="ECO:0007669"/>
    <property type="project" value="TreeGrafter"/>
</dbReference>
<evidence type="ECO:0000256" key="7">
    <source>
        <dbReference type="ARBA" id="ARBA00022777"/>
    </source>
</evidence>
<dbReference type="SMART" id="SM00387">
    <property type="entry name" value="HATPase_c"/>
    <property type="match status" value="1"/>
</dbReference>
<dbReference type="SMART" id="SM00388">
    <property type="entry name" value="HisKA"/>
    <property type="match status" value="1"/>
</dbReference>
<evidence type="ECO:0000313" key="15">
    <source>
        <dbReference type="Proteomes" id="UP000494363"/>
    </source>
</evidence>
<dbReference type="InterPro" id="IPR003594">
    <property type="entry name" value="HATPase_dom"/>
</dbReference>
<dbReference type="GO" id="GO:0000155">
    <property type="term" value="F:phosphorelay sensor kinase activity"/>
    <property type="evidence" value="ECO:0007669"/>
    <property type="project" value="InterPro"/>
</dbReference>
<dbReference type="EC" id="2.7.13.3" evidence="3"/>
<name>A0A6J5F9Q9_9BURK</name>
<keyword evidence="8 11" id="KW-1133">Transmembrane helix</keyword>
<evidence type="ECO:0000259" key="12">
    <source>
        <dbReference type="PROSITE" id="PS50109"/>
    </source>
</evidence>
<dbReference type="PANTHER" id="PTHR45436">
    <property type="entry name" value="SENSOR HISTIDINE KINASE YKOH"/>
    <property type="match status" value="1"/>
</dbReference>
<dbReference type="CDD" id="cd00075">
    <property type="entry name" value="HATPase"/>
    <property type="match status" value="1"/>
</dbReference>
<evidence type="ECO:0000313" key="14">
    <source>
        <dbReference type="EMBL" id="CAB3775113.1"/>
    </source>
</evidence>
<keyword evidence="5 14" id="KW-0808">Transferase</keyword>
<dbReference type="CDD" id="cd00082">
    <property type="entry name" value="HisKA"/>
    <property type="match status" value="1"/>
</dbReference>
<sequence length="440" mass="46764">MPGAYGARSLHRRLIIALGCVAALVGLLGAVGTFQVVRGLATEFDSSLRDAAAHVRANAANPSAARRHLPPEPDDLVVQIWGEKDGAHPGKTSNPDTILPRTGLGFSNIQVAGQQWDVFALGAGSDYIQVAELHSVRTQNALRVAFWSLLPVLALLPILGATIAIIVRVSLRPLDRLGRRVASIDLNNLQPLDGTDAPDELRPFLDSINLMMESMSVRIDAERKFIANAAHELRAPISAMQLHVDNLRNAPAGQHMERLDAIQRSVRRTASLVSQLLGLARAETGTVGKAQADLSLPQIAADVIADLLPLAIDRGVDVGATQLEDLAVRAVEADLRVPVKNLIDNAIRYGGAGAHVDVSVFRTDDKAVVQVVDNGPGIAAADLGRVFDRFYRSGTSDEEGSGLGLSIAETLAGNYGGRVTLANRTDGTSGVIARIELPLR</sequence>
<evidence type="ECO:0000259" key="13">
    <source>
        <dbReference type="PROSITE" id="PS50885"/>
    </source>
</evidence>
<dbReference type="PROSITE" id="PS50885">
    <property type="entry name" value="HAMP"/>
    <property type="match status" value="1"/>
</dbReference>
<dbReference type="InterPro" id="IPR005467">
    <property type="entry name" value="His_kinase_dom"/>
</dbReference>
<feature type="domain" description="Histidine kinase" evidence="12">
    <location>
        <begin position="228"/>
        <end position="440"/>
    </location>
</feature>
<feature type="transmembrane region" description="Helical" evidence="11">
    <location>
        <begin position="14"/>
        <end position="37"/>
    </location>
</feature>
<dbReference type="InterPro" id="IPR036097">
    <property type="entry name" value="HisK_dim/P_sf"/>
</dbReference>
<dbReference type="SUPFAM" id="SSF55874">
    <property type="entry name" value="ATPase domain of HSP90 chaperone/DNA topoisomerase II/histidine kinase"/>
    <property type="match status" value="1"/>
</dbReference>
<proteinExistence type="predicted"/>
<evidence type="ECO:0000256" key="5">
    <source>
        <dbReference type="ARBA" id="ARBA00022679"/>
    </source>
</evidence>
<organism evidence="14 15">
    <name type="scientific">Paraburkholderia humisilvae</name>
    <dbReference type="NCBI Taxonomy" id="627669"/>
    <lineage>
        <taxon>Bacteria</taxon>
        <taxon>Pseudomonadati</taxon>
        <taxon>Pseudomonadota</taxon>
        <taxon>Betaproteobacteria</taxon>
        <taxon>Burkholderiales</taxon>
        <taxon>Burkholderiaceae</taxon>
        <taxon>Paraburkholderia</taxon>
    </lineage>
</organism>
<evidence type="ECO:0000256" key="9">
    <source>
        <dbReference type="ARBA" id="ARBA00023012"/>
    </source>
</evidence>
<dbReference type="Pfam" id="PF02518">
    <property type="entry name" value="HATPase_c"/>
    <property type="match status" value="1"/>
</dbReference>
<accession>A0A6J5F9Q9</accession>
<evidence type="ECO:0000256" key="4">
    <source>
        <dbReference type="ARBA" id="ARBA00022553"/>
    </source>
</evidence>
<evidence type="ECO:0000256" key="3">
    <source>
        <dbReference type="ARBA" id="ARBA00012438"/>
    </source>
</evidence>
<dbReference type="InterPro" id="IPR004358">
    <property type="entry name" value="Sig_transdc_His_kin-like_C"/>
</dbReference>